<evidence type="ECO:0000259" key="3">
    <source>
        <dbReference type="Pfam" id="PF01052"/>
    </source>
</evidence>
<evidence type="ECO:0000313" key="6">
    <source>
        <dbReference type="Proteomes" id="UP000464013"/>
    </source>
</evidence>
<keyword evidence="6" id="KW-1185">Reference proteome</keyword>
<feature type="domain" description="Flagellar motor switch protein FliN-like C-terminal" evidence="3">
    <location>
        <begin position="310"/>
        <end position="378"/>
    </location>
</feature>
<reference evidence="5 6" key="1">
    <citation type="submission" date="2019-01" db="EMBL/GenBank/DDBJ databases">
        <title>Complete genome of a denitifying bacterium Halomons sp. BC-M4-5.</title>
        <authorList>
            <person name="Wang L."/>
            <person name="Shao Z."/>
        </authorList>
    </citation>
    <scope>NUCLEOTIDE SEQUENCE [LARGE SCALE GENOMIC DNA]</scope>
    <source>
        <strain evidence="5 6">BC-M4-5</strain>
    </source>
</reference>
<gene>
    <name evidence="5" type="ORF">EKK97_05010</name>
</gene>
<dbReference type="EMBL" id="CP035042">
    <property type="protein sequence ID" value="QHC49104.1"/>
    <property type="molecule type" value="Genomic_DNA"/>
</dbReference>
<evidence type="ECO:0000256" key="2">
    <source>
        <dbReference type="SAM" id="MobiDB-lite"/>
    </source>
</evidence>
<protein>
    <submittedName>
        <fullName evidence="5">YscQ/HrcQ family type III secretion apparatus protein</fullName>
    </submittedName>
</protein>
<accession>A0A6I6SL31</accession>
<dbReference type="GO" id="GO:0050918">
    <property type="term" value="P:positive chemotaxis"/>
    <property type="evidence" value="ECO:0007669"/>
    <property type="project" value="TreeGrafter"/>
</dbReference>
<evidence type="ECO:0000256" key="1">
    <source>
        <dbReference type="ARBA" id="ARBA00009226"/>
    </source>
</evidence>
<dbReference type="GO" id="GO:0003774">
    <property type="term" value="F:cytoskeletal motor activity"/>
    <property type="evidence" value="ECO:0007669"/>
    <property type="project" value="InterPro"/>
</dbReference>
<dbReference type="KEGG" id="htx:EKK97_05010"/>
<dbReference type="GO" id="GO:0071978">
    <property type="term" value="P:bacterial-type flagellum-dependent swarming motility"/>
    <property type="evidence" value="ECO:0007669"/>
    <property type="project" value="TreeGrafter"/>
</dbReference>
<dbReference type="GO" id="GO:0009425">
    <property type="term" value="C:bacterial-type flagellum basal body"/>
    <property type="evidence" value="ECO:0007669"/>
    <property type="project" value="InterPro"/>
</dbReference>
<dbReference type="InterPro" id="IPR001543">
    <property type="entry name" value="FliN-like_C"/>
</dbReference>
<dbReference type="PANTHER" id="PTHR30034:SF6">
    <property type="entry name" value="YOP PROTEINS TRANSLOCATION PROTEIN Q"/>
    <property type="match status" value="1"/>
</dbReference>
<evidence type="ECO:0000259" key="4">
    <source>
        <dbReference type="Pfam" id="PF26304"/>
    </source>
</evidence>
<dbReference type="Pfam" id="PF01052">
    <property type="entry name" value="FliMN_C"/>
    <property type="match status" value="1"/>
</dbReference>
<feature type="region of interest" description="Disordered" evidence="2">
    <location>
        <begin position="265"/>
        <end position="286"/>
    </location>
</feature>
<sequence length="383" mass="41302">MVRRREGRRVKLELDPQRCAAPERVRRAMEAGVGSEPARLPRLEPEHVVVLNALHRSRPPFTLALGKSSLRLSVVQGSEPALPMEVGISVGEAAATLHLSQQGLAALTRHLALRIPLEQCAGDLLALWLEYALLGWIEPLEARLGCAIQLHAATLEPVDATALRIVLRVEDEAPAGDLALSLSAAALRSLAPLLESLPPPLAKPCSALPMTVQWIAGRQQLRLGELRSLVPGDVVLLEPPAKTLMIAGQPLAEAEEKDDGLHLLAPVSPTGARSAPEPAPLDDDSRWKQRRHDDMAENTQDPQAARPEAALDELPVQLACEFGRLELTLGELRTLDAGSVLPLKKPAQEAVDILVNGRRMGRGRLVEIGDSLGVQIVRLQIDG</sequence>
<dbReference type="NCBIfam" id="TIGR02551">
    <property type="entry name" value="SpaO_YscQ"/>
    <property type="match status" value="1"/>
</dbReference>
<dbReference type="SUPFAM" id="SSF101801">
    <property type="entry name" value="Surface presentation of antigens (SPOA)"/>
    <property type="match status" value="2"/>
</dbReference>
<dbReference type="InterPro" id="IPR036429">
    <property type="entry name" value="SpoA-like_sf"/>
</dbReference>
<comment type="similarity">
    <text evidence="1">Belongs to the FliN/MopA/SpaO family.</text>
</comment>
<dbReference type="Gene3D" id="2.30.330.10">
    <property type="entry name" value="SpoA-like"/>
    <property type="match status" value="2"/>
</dbReference>
<dbReference type="PRINTS" id="PR00956">
    <property type="entry name" value="FLGMOTORFLIN"/>
</dbReference>
<dbReference type="InterPro" id="IPR058805">
    <property type="entry name" value="SpaO_FliMN_C_rel"/>
</dbReference>
<dbReference type="Proteomes" id="UP000464013">
    <property type="component" value="Chromosome"/>
</dbReference>
<evidence type="ECO:0000313" key="5">
    <source>
        <dbReference type="EMBL" id="QHC49104.1"/>
    </source>
</evidence>
<dbReference type="InterPro" id="IPR001172">
    <property type="entry name" value="FliN_T3SS_HrcQb"/>
</dbReference>
<name>A0A6I6SL31_9GAMM</name>
<organism evidence="5 6">
    <name type="scientific">Billgrantia tianxiuensis</name>
    <dbReference type="NCBI Taxonomy" id="2497861"/>
    <lineage>
        <taxon>Bacteria</taxon>
        <taxon>Pseudomonadati</taxon>
        <taxon>Pseudomonadota</taxon>
        <taxon>Gammaproteobacteria</taxon>
        <taxon>Oceanospirillales</taxon>
        <taxon>Halomonadaceae</taxon>
        <taxon>Billgrantia</taxon>
    </lineage>
</organism>
<feature type="domain" description="SpaO FliM/N C-terminal related" evidence="4">
    <location>
        <begin position="206"/>
        <end position="253"/>
    </location>
</feature>
<dbReference type="GO" id="GO:0030254">
    <property type="term" value="P:protein secretion by the type III secretion system"/>
    <property type="evidence" value="ECO:0007669"/>
    <property type="project" value="InterPro"/>
</dbReference>
<dbReference type="AlphaFoldDB" id="A0A6I6SL31"/>
<proteinExistence type="inferred from homology"/>
<dbReference type="PANTHER" id="PTHR30034">
    <property type="entry name" value="FLAGELLAR MOTOR SWITCH PROTEIN FLIM"/>
    <property type="match status" value="1"/>
</dbReference>
<dbReference type="InterPro" id="IPR013385">
    <property type="entry name" value="T3SS_SpaO/YscQ/SpaO"/>
</dbReference>
<dbReference type="Pfam" id="PF26304">
    <property type="entry name" value="FliMN_C_rel"/>
    <property type="match status" value="1"/>
</dbReference>